<reference evidence="9 10" key="1">
    <citation type="submission" date="2019-03" db="EMBL/GenBank/DDBJ databases">
        <title>Nitrincola sp. nov. isolated from an Indian soda lake.</title>
        <authorList>
            <person name="Joshi A."/>
            <person name="Thite S.V."/>
            <person name="Joseph N."/>
            <person name="Dhotre D."/>
            <person name="Moorthy M."/>
            <person name="Shouche Y.S."/>
        </authorList>
    </citation>
    <scope>NUCLEOTIDE SEQUENCE [LARGE SCALE GENOMIC DNA]</scope>
    <source>
        <strain evidence="9 10">MEB193</strain>
    </source>
</reference>
<dbReference type="InterPro" id="IPR035996">
    <property type="entry name" value="4pyrrol_Methylase_sf"/>
</dbReference>
<dbReference type="Pfam" id="PF00590">
    <property type="entry name" value="TP_methylase"/>
    <property type="match status" value="1"/>
</dbReference>
<name>A0A5A9W0A7_9GAMM</name>
<protein>
    <recommendedName>
        <fullName evidence="6">Ribosomal RNA small subunit methyltransferase I</fullName>
        <ecNumber evidence="6">2.1.1.198</ecNumber>
    </recommendedName>
    <alternativeName>
        <fullName evidence="6">16S rRNA 2'-O-ribose C1402 methyltransferase</fullName>
    </alternativeName>
    <alternativeName>
        <fullName evidence="6">rRNA (cytidine-2'-O-)-methyltransferase RsmI</fullName>
    </alternativeName>
</protein>
<evidence type="ECO:0000256" key="4">
    <source>
        <dbReference type="ARBA" id="ARBA00022679"/>
    </source>
</evidence>
<feature type="domain" description="RsmI HTH" evidence="8">
    <location>
        <begin position="240"/>
        <end position="277"/>
    </location>
</feature>
<dbReference type="InterPro" id="IPR008189">
    <property type="entry name" value="rRNA_ssu_MeTfrase_I"/>
</dbReference>
<keyword evidence="2 6" id="KW-0698">rRNA processing</keyword>
<dbReference type="HAMAP" id="MF_01877">
    <property type="entry name" value="16SrRNA_methyltr_I"/>
    <property type="match status" value="1"/>
</dbReference>
<dbReference type="PANTHER" id="PTHR46111">
    <property type="entry name" value="RIBOSOMAL RNA SMALL SUBUNIT METHYLTRANSFERASE I"/>
    <property type="match status" value="1"/>
</dbReference>
<dbReference type="AlphaFoldDB" id="A0A5A9W0A7"/>
<evidence type="ECO:0000256" key="3">
    <source>
        <dbReference type="ARBA" id="ARBA00022603"/>
    </source>
</evidence>
<dbReference type="NCBIfam" id="TIGR00096">
    <property type="entry name" value="16S rRNA (cytidine(1402)-2'-O)-methyltransferase"/>
    <property type="match status" value="1"/>
</dbReference>
<dbReference type="InterPro" id="IPR014776">
    <property type="entry name" value="4pyrrole_Mease_sub2"/>
</dbReference>
<dbReference type="RefSeq" id="WP_149391576.1">
    <property type="nucleotide sequence ID" value="NZ_SMRS01000008.1"/>
</dbReference>
<dbReference type="OrthoDB" id="9809084at2"/>
<dbReference type="FunFam" id="3.40.1010.10:FF:000002">
    <property type="entry name" value="Ribosomal RNA small subunit methyltransferase I"/>
    <property type="match status" value="1"/>
</dbReference>
<comment type="caution">
    <text evidence="9">The sequence shown here is derived from an EMBL/GenBank/DDBJ whole genome shotgun (WGS) entry which is preliminary data.</text>
</comment>
<comment type="function">
    <text evidence="6">Catalyzes the 2'-O-methylation of the ribose of cytidine 1402 (C1402) in 16S rRNA.</text>
</comment>
<dbReference type="EC" id="2.1.1.198" evidence="6"/>
<dbReference type="InterPro" id="IPR053910">
    <property type="entry name" value="RsmI_HTH"/>
</dbReference>
<dbReference type="PANTHER" id="PTHR46111:SF1">
    <property type="entry name" value="RIBOSOMAL RNA SMALL SUBUNIT METHYLTRANSFERASE I"/>
    <property type="match status" value="1"/>
</dbReference>
<organism evidence="9 10">
    <name type="scientific">Nitrincola tapanii</name>
    <dbReference type="NCBI Taxonomy" id="1708751"/>
    <lineage>
        <taxon>Bacteria</taxon>
        <taxon>Pseudomonadati</taxon>
        <taxon>Pseudomonadota</taxon>
        <taxon>Gammaproteobacteria</taxon>
        <taxon>Oceanospirillales</taxon>
        <taxon>Oceanospirillaceae</taxon>
        <taxon>Nitrincola</taxon>
    </lineage>
</organism>
<dbReference type="Gene3D" id="3.30.950.10">
    <property type="entry name" value="Methyltransferase, Cobalt-precorrin-4 Transmethylase, Domain 2"/>
    <property type="match status" value="1"/>
</dbReference>
<gene>
    <name evidence="6 9" type="primary">rsmI</name>
    <name evidence="9" type="ORF">E1H14_11255</name>
</gene>
<keyword evidence="10" id="KW-1185">Reference proteome</keyword>
<dbReference type="GO" id="GO:0070677">
    <property type="term" value="F:rRNA (cytosine-2'-O-)-methyltransferase activity"/>
    <property type="evidence" value="ECO:0007669"/>
    <property type="project" value="UniProtKB-UniRule"/>
</dbReference>
<feature type="domain" description="Tetrapyrrole methylase" evidence="7">
    <location>
        <begin position="6"/>
        <end position="205"/>
    </location>
</feature>
<dbReference type="SUPFAM" id="SSF53790">
    <property type="entry name" value="Tetrapyrrole methylase"/>
    <property type="match status" value="1"/>
</dbReference>
<evidence type="ECO:0000256" key="1">
    <source>
        <dbReference type="ARBA" id="ARBA00022490"/>
    </source>
</evidence>
<evidence type="ECO:0000256" key="5">
    <source>
        <dbReference type="ARBA" id="ARBA00022691"/>
    </source>
</evidence>
<dbReference type="Pfam" id="PF23016">
    <property type="entry name" value="RsmI_C"/>
    <property type="match status" value="1"/>
</dbReference>
<dbReference type="InterPro" id="IPR014777">
    <property type="entry name" value="4pyrrole_Mease_sub1"/>
</dbReference>
<evidence type="ECO:0000313" key="9">
    <source>
        <dbReference type="EMBL" id="KAA0873924.1"/>
    </source>
</evidence>
<comment type="similarity">
    <text evidence="6">Belongs to the methyltransferase superfamily. RsmI family.</text>
</comment>
<sequence>MSEPVLYVIATPIGNLNDLSPRAIKVLGSVDLIAAEDTRHTGRLLAQFSIKAPMISVHEHNETQRTELILHKLAEGQSVALVSDAGTPLISDPGYPLVRAVRAAGFKVSPIPGCCAFVAALSVSGLPSDRFMFCGFLPSKASARERILQEWVGFTATLIFYESTHRILDSLASMLKVFGPEREAVVARELTKTFETIRGGCLQDLLTWMQADPNQQKGEFVVLIQGAPSTEVEQLVDEHSLKILQRLAQELPPKKAAAITAEITGVNKKLLYESLLQK</sequence>
<keyword evidence="4 6" id="KW-0808">Transferase</keyword>
<dbReference type="InterPro" id="IPR018063">
    <property type="entry name" value="SAM_MeTrfase_RsmI_CS"/>
</dbReference>
<dbReference type="Gene3D" id="3.40.1010.10">
    <property type="entry name" value="Cobalt-precorrin-4 Transmethylase, Domain 1"/>
    <property type="match status" value="1"/>
</dbReference>
<dbReference type="CDD" id="cd11648">
    <property type="entry name" value="RsmI"/>
    <property type="match status" value="1"/>
</dbReference>
<evidence type="ECO:0000256" key="2">
    <source>
        <dbReference type="ARBA" id="ARBA00022552"/>
    </source>
</evidence>
<dbReference type="PIRSF" id="PIRSF005917">
    <property type="entry name" value="MTase_YraL"/>
    <property type="match status" value="1"/>
</dbReference>
<dbReference type="EMBL" id="SMRS01000008">
    <property type="protein sequence ID" value="KAA0873924.1"/>
    <property type="molecule type" value="Genomic_DNA"/>
</dbReference>
<dbReference type="Proteomes" id="UP000325302">
    <property type="component" value="Unassembled WGS sequence"/>
</dbReference>
<keyword evidence="1 6" id="KW-0963">Cytoplasm</keyword>
<comment type="catalytic activity">
    <reaction evidence="6">
        <text>cytidine(1402) in 16S rRNA + S-adenosyl-L-methionine = 2'-O-methylcytidine(1402) in 16S rRNA + S-adenosyl-L-homocysteine + H(+)</text>
        <dbReference type="Rhea" id="RHEA:42924"/>
        <dbReference type="Rhea" id="RHEA-COMP:10285"/>
        <dbReference type="Rhea" id="RHEA-COMP:10286"/>
        <dbReference type="ChEBI" id="CHEBI:15378"/>
        <dbReference type="ChEBI" id="CHEBI:57856"/>
        <dbReference type="ChEBI" id="CHEBI:59789"/>
        <dbReference type="ChEBI" id="CHEBI:74495"/>
        <dbReference type="ChEBI" id="CHEBI:82748"/>
        <dbReference type="EC" id="2.1.1.198"/>
    </reaction>
</comment>
<evidence type="ECO:0000259" key="7">
    <source>
        <dbReference type="Pfam" id="PF00590"/>
    </source>
</evidence>
<evidence type="ECO:0000256" key="6">
    <source>
        <dbReference type="HAMAP-Rule" id="MF_01877"/>
    </source>
</evidence>
<dbReference type="FunFam" id="3.30.950.10:FF:000002">
    <property type="entry name" value="Ribosomal RNA small subunit methyltransferase I"/>
    <property type="match status" value="1"/>
</dbReference>
<keyword evidence="3 6" id="KW-0489">Methyltransferase</keyword>
<dbReference type="PROSITE" id="PS01296">
    <property type="entry name" value="RSMI"/>
    <property type="match status" value="1"/>
</dbReference>
<comment type="subcellular location">
    <subcellularLocation>
        <location evidence="6">Cytoplasm</location>
    </subcellularLocation>
</comment>
<keyword evidence="5 6" id="KW-0949">S-adenosyl-L-methionine</keyword>
<proteinExistence type="inferred from homology"/>
<dbReference type="InterPro" id="IPR000878">
    <property type="entry name" value="4pyrrol_Mease"/>
</dbReference>
<accession>A0A5A9W0A7</accession>
<dbReference type="GO" id="GO:0005737">
    <property type="term" value="C:cytoplasm"/>
    <property type="evidence" value="ECO:0007669"/>
    <property type="project" value="UniProtKB-SubCell"/>
</dbReference>
<evidence type="ECO:0000313" key="10">
    <source>
        <dbReference type="Proteomes" id="UP000325302"/>
    </source>
</evidence>
<evidence type="ECO:0000259" key="8">
    <source>
        <dbReference type="Pfam" id="PF23016"/>
    </source>
</evidence>